<protein>
    <submittedName>
        <fullName evidence="2">Uncharacterized protein</fullName>
    </submittedName>
</protein>
<dbReference type="AlphaFoldDB" id="A0AA87ZCS0"/>
<reference evidence="2" key="1">
    <citation type="submission" date="2023-07" db="EMBL/GenBank/DDBJ databases">
        <title>draft genome sequence of fig (Ficus carica).</title>
        <authorList>
            <person name="Takahashi T."/>
            <person name="Nishimura K."/>
        </authorList>
    </citation>
    <scope>NUCLEOTIDE SEQUENCE</scope>
</reference>
<evidence type="ECO:0000313" key="2">
    <source>
        <dbReference type="EMBL" id="GMN30140.1"/>
    </source>
</evidence>
<dbReference type="Proteomes" id="UP001187192">
    <property type="component" value="Unassembled WGS sequence"/>
</dbReference>
<gene>
    <name evidence="2" type="ORF">TIFTF001_002709</name>
</gene>
<evidence type="ECO:0000313" key="3">
    <source>
        <dbReference type="Proteomes" id="UP001187192"/>
    </source>
</evidence>
<organism evidence="2 3">
    <name type="scientific">Ficus carica</name>
    <name type="common">Common fig</name>
    <dbReference type="NCBI Taxonomy" id="3494"/>
    <lineage>
        <taxon>Eukaryota</taxon>
        <taxon>Viridiplantae</taxon>
        <taxon>Streptophyta</taxon>
        <taxon>Embryophyta</taxon>
        <taxon>Tracheophyta</taxon>
        <taxon>Spermatophyta</taxon>
        <taxon>Magnoliopsida</taxon>
        <taxon>eudicotyledons</taxon>
        <taxon>Gunneridae</taxon>
        <taxon>Pentapetalae</taxon>
        <taxon>rosids</taxon>
        <taxon>fabids</taxon>
        <taxon>Rosales</taxon>
        <taxon>Moraceae</taxon>
        <taxon>Ficeae</taxon>
        <taxon>Ficus</taxon>
    </lineage>
</organism>
<comment type="caution">
    <text evidence="2">The sequence shown here is derived from an EMBL/GenBank/DDBJ whole genome shotgun (WGS) entry which is preliminary data.</text>
</comment>
<sequence length="51" mass="5961">MRVTGSRPAGAGAGGEEERGEEREKRRERWRQISDINEDLSNDYRFKHDGR</sequence>
<accession>A0AA87ZCS0</accession>
<name>A0AA87ZCS0_FICCA</name>
<dbReference type="EMBL" id="BTGU01000002">
    <property type="protein sequence ID" value="GMN30140.1"/>
    <property type="molecule type" value="Genomic_DNA"/>
</dbReference>
<keyword evidence="3" id="KW-1185">Reference proteome</keyword>
<evidence type="ECO:0000256" key="1">
    <source>
        <dbReference type="SAM" id="MobiDB-lite"/>
    </source>
</evidence>
<proteinExistence type="predicted"/>
<feature type="region of interest" description="Disordered" evidence="1">
    <location>
        <begin position="1"/>
        <end position="29"/>
    </location>
</feature>
<feature type="compositionally biased region" description="Basic and acidic residues" evidence="1">
    <location>
        <begin position="16"/>
        <end position="29"/>
    </location>
</feature>